<dbReference type="Pfam" id="PF03596">
    <property type="entry name" value="Cad"/>
    <property type="match status" value="1"/>
</dbReference>
<gene>
    <name evidence="2" type="ORF">HMPREF0519_2695</name>
</gene>
<keyword evidence="3" id="KW-1185">Reference proteome</keyword>
<organism evidence="2 3">
    <name type="scientific">Lentilactobacillus hilgardii (strain ATCC 8290 / DSM 20176 / CCUG 30140 / JCM 1155 / KCTC 3500 / NBRC 15886 / NCIMB 8040 / NRRL B-1843 / 9)</name>
    <dbReference type="NCBI Taxonomy" id="1423757"/>
    <lineage>
        <taxon>Bacteria</taxon>
        <taxon>Bacillati</taxon>
        <taxon>Bacillota</taxon>
        <taxon>Bacilli</taxon>
        <taxon>Lactobacillales</taxon>
        <taxon>Lactobacillaceae</taxon>
        <taxon>Lentilactobacillus</taxon>
    </lineage>
</organism>
<dbReference type="EMBL" id="ACGP01000228">
    <property type="protein sequence ID" value="EEI23109.1"/>
    <property type="molecule type" value="Genomic_DNA"/>
</dbReference>
<keyword evidence="1" id="KW-1133">Transmembrane helix</keyword>
<evidence type="ECO:0000256" key="1">
    <source>
        <dbReference type="SAM" id="Phobius"/>
    </source>
</evidence>
<keyword evidence="1" id="KW-0812">Transmembrane</keyword>
<dbReference type="RefSeq" id="WP_003635972.1">
    <property type="nucleotide sequence ID" value="NZ_AZDF01000016.1"/>
</dbReference>
<proteinExistence type="predicted"/>
<protein>
    <submittedName>
        <fullName evidence="2">Uncharacterized protein</fullName>
    </submittedName>
</protein>
<evidence type="ECO:0000313" key="2">
    <source>
        <dbReference type="EMBL" id="EEI23109.1"/>
    </source>
</evidence>
<evidence type="ECO:0000313" key="3">
    <source>
        <dbReference type="Proteomes" id="UP000003752"/>
    </source>
</evidence>
<accession>C0XN84</accession>
<dbReference type="PATRIC" id="fig|1423757.3.peg.625"/>
<dbReference type="HOGENOM" id="CLU_2935751_0_0_9"/>
<sequence>MTLFCYLGYLLSKTPTIGHILENWSRYMTAVVYIGLGSYILWANGTLTHISVTMTVLISY</sequence>
<dbReference type="SMR" id="C0XN84"/>
<comment type="caution">
    <text evidence="2">The sequence shown here is derived from an EMBL/GenBank/DDBJ whole genome shotgun (WGS) entry which is preliminary data.</text>
</comment>
<reference evidence="2 3" key="1">
    <citation type="submission" date="2009-01" db="EMBL/GenBank/DDBJ databases">
        <authorList>
            <person name="Qin X."/>
            <person name="Bachman B."/>
            <person name="Battles P."/>
            <person name="Bell A."/>
            <person name="Bess C."/>
            <person name="Bickham C."/>
            <person name="Chaboub L."/>
            <person name="Chen D."/>
            <person name="Coyle M."/>
            <person name="Deiros D.R."/>
            <person name="Dinh H."/>
            <person name="Forbes L."/>
            <person name="Fowler G."/>
            <person name="Francisco L."/>
            <person name="Fu Q."/>
            <person name="Gubbala S."/>
            <person name="Hale W."/>
            <person name="Han Y."/>
            <person name="Hemphill L."/>
            <person name="Highlander S.K."/>
            <person name="Hirani K."/>
            <person name="Hogues M."/>
            <person name="Jackson L."/>
            <person name="Jakkamsetti A."/>
            <person name="Javaid M."/>
            <person name="Jiang H."/>
            <person name="Korchina V."/>
            <person name="Kovar C."/>
            <person name="Lara F."/>
            <person name="Lee S."/>
            <person name="Mata R."/>
            <person name="Mathew T."/>
            <person name="Moen C."/>
            <person name="Morales K."/>
            <person name="Munidasa M."/>
            <person name="Nazareth L."/>
            <person name="Ngo R."/>
            <person name="Nguyen L."/>
            <person name="Okwuonu G."/>
            <person name="Ongeri F."/>
            <person name="Patil S."/>
            <person name="Petrosino J."/>
            <person name="Pham C."/>
            <person name="Pham P."/>
            <person name="Pu L.-L."/>
            <person name="Puazo M."/>
            <person name="Raj R."/>
            <person name="Reid J."/>
            <person name="Rouhana J."/>
            <person name="Saada N."/>
            <person name="Shang Y."/>
            <person name="Simmons D."/>
            <person name="Thornton R."/>
            <person name="Warren J."/>
            <person name="Weissenberger G."/>
            <person name="Zhang J."/>
            <person name="Zhang L."/>
            <person name="Zhou C."/>
            <person name="Zhu D."/>
            <person name="Muzny D."/>
            <person name="Worley K."/>
            <person name="Gibbs R."/>
        </authorList>
    </citation>
    <scope>NUCLEOTIDE SEQUENCE [LARGE SCALE GENOMIC DNA]</scope>
    <source>
        <strain evidence="3">ATCC 8290 / DSM 20176 / CCUG 30140 / JCM 1155 / KCTC 3500 / NBRC 15886 / NCIMB 8040 / NRRL B-1843 / 9</strain>
    </source>
</reference>
<keyword evidence="1" id="KW-0472">Membrane</keyword>
<dbReference type="AlphaFoldDB" id="C0XN84"/>
<feature type="transmembrane region" description="Helical" evidence="1">
    <location>
        <begin position="30"/>
        <end position="58"/>
    </location>
</feature>
<name>C0XN84_LENH9</name>
<dbReference type="Proteomes" id="UP000003752">
    <property type="component" value="Unassembled WGS sequence"/>
</dbReference>
<dbReference type="InterPro" id="IPR004676">
    <property type="entry name" value="Cd-R_transporter"/>
</dbReference>